<dbReference type="Gene3D" id="3.30.1340.30">
    <property type="match status" value="1"/>
</dbReference>
<proteinExistence type="predicted"/>
<keyword evidence="1" id="KW-0732">Signal</keyword>
<dbReference type="PROSITE" id="PS50914">
    <property type="entry name" value="BON"/>
    <property type="match status" value="2"/>
</dbReference>
<dbReference type="STRING" id="1437059.A6A05_13360"/>
<evidence type="ECO:0000313" key="4">
    <source>
        <dbReference type="Proteomes" id="UP000078543"/>
    </source>
</evidence>
<dbReference type="RefSeq" id="WP_068501361.1">
    <property type="nucleotide sequence ID" value="NZ_LWQU01000146.1"/>
</dbReference>
<dbReference type="InterPro" id="IPR014004">
    <property type="entry name" value="Transpt-assoc_nodulatn_dom_bac"/>
</dbReference>
<keyword evidence="4" id="KW-1185">Reference proteome</keyword>
<feature type="domain" description="BON" evidence="2">
    <location>
        <begin position="48"/>
        <end position="116"/>
    </location>
</feature>
<sequence length="201" mass="21561">MRASQLVPALFLMVSAGLLAGCAGAVVGAGATAGVAAAEERGLEGALEDTKIRAAINEAWFRHDVEMFRKVTLTISEGRVLLTGVVPTDANRDDAARLVWQVAGVREVYNEVLVRPAGSALIDDGRDVWIQQELKAKLLFDKQIRNINFTVDVTDGTVYLMGIAQSEGELQRVMAYAREISNVRGVVSYVRMKGAARAAGG</sequence>
<evidence type="ECO:0000259" key="2">
    <source>
        <dbReference type="PROSITE" id="PS50914"/>
    </source>
</evidence>
<dbReference type="OrthoDB" id="8479706at2"/>
<accession>A0A178MLI2</accession>
<gene>
    <name evidence="3" type="ORF">A6A05_13360</name>
</gene>
<dbReference type="AlphaFoldDB" id="A0A178MLI2"/>
<dbReference type="InterPro" id="IPR007055">
    <property type="entry name" value="BON_dom"/>
</dbReference>
<feature type="chain" id="PRO_5008092038" evidence="1">
    <location>
        <begin position="21"/>
        <end position="201"/>
    </location>
</feature>
<dbReference type="PROSITE" id="PS51257">
    <property type="entry name" value="PROKAR_LIPOPROTEIN"/>
    <property type="match status" value="1"/>
</dbReference>
<dbReference type="SMART" id="SM00749">
    <property type="entry name" value="BON"/>
    <property type="match status" value="2"/>
</dbReference>
<dbReference type="Proteomes" id="UP000078543">
    <property type="component" value="Unassembled WGS sequence"/>
</dbReference>
<protein>
    <submittedName>
        <fullName evidence="3">Phospholipid-binding domain-containing protein</fullName>
    </submittedName>
</protein>
<dbReference type="InterPro" id="IPR051686">
    <property type="entry name" value="Lipoprotein_DolP"/>
</dbReference>
<name>A0A178MLI2_9PROT</name>
<feature type="signal peptide" evidence="1">
    <location>
        <begin position="1"/>
        <end position="20"/>
    </location>
</feature>
<dbReference type="EMBL" id="LWQU01000146">
    <property type="protein sequence ID" value="OAN49560.1"/>
    <property type="molecule type" value="Genomic_DNA"/>
</dbReference>
<comment type="caution">
    <text evidence="3">The sequence shown here is derived from an EMBL/GenBank/DDBJ whole genome shotgun (WGS) entry which is preliminary data.</text>
</comment>
<organism evidence="3 4">
    <name type="scientific">Magnetospirillum moscoviense</name>
    <dbReference type="NCBI Taxonomy" id="1437059"/>
    <lineage>
        <taxon>Bacteria</taxon>
        <taxon>Pseudomonadati</taxon>
        <taxon>Pseudomonadota</taxon>
        <taxon>Alphaproteobacteria</taxon>
        <taxon>Rhodospirillales</taxon>
        <taxon>Rhodospirillaceae</taxon>
        <taxon>Magnetospirillum</taxon>
    </lineage>
</organism>
<dbReference type="PANTHER" id="PTHR34606:SF15">
    <property type="entry name" value="BON DOMAIN-CONTAINING PROTEIN"/>
    <property type="match status" value="1"/>
</dbReference>
<dbReference type="PANTHER" id="PTHR34606">
    <property type="entry name" value="BON DOMAIN-CONTAINING PROTEIN"/>
    <property type="match status" value="1"/>
</dbReference>
<evidence type="ECO:0000313" key="3">
    <source>
        <dbReference type="EMBL" id="OAN49560.1"/>
    </source>
</evidence>
<reference evidence="3 4" key="1">
    <citation type="submission" date="2016-04" db="EMBL/GenBank/DDBJ databases">
        <title>Draft genome sequence of freshwater magnetotactic bacteria Magnetospirillum marisnigri SP-1 and Magnetospirillum moscoviense BB-1.</title>
        <authorList>
            <person name="Koziaeva V."/>
            <person name="Dziuba M.V."/>
            <person name="Ivanov T.M."/>
            <person name="Kuznetsov B."/>
            <person name="Grouzdev D.S."/>
        </authorList>
    </citation>
    <scope>NUCLEOTIDE SEQUENCE [LARGE SCALE GENOMIC DNA]</scope>
    <source>
        <strain evidence="3 4">BB-1</strain>
    </source>
</reference>
<dbReference type="Pfam" id="PF04972">
    <property type="entry name" value="BON"/>
    <property type="match status" value="2"/>
</dbReference>
<evidence type="ECO:0000256" key="1">
    <source>
        <dbReference type="SAM" id="SignalP"/>
    </source>
</evidence>
<feature type="domain" description="BON" evidence="2">
    <location>
        <begin position="126"/>
        <end position="194"/>
    </location>
</feature>